<dbReference type="SUPFAM" id="SSF82171">
    <property type="entry name" value="DPP6 N-terminal domain-like"/>
    <property type="match status" value="1"/>
</dbReference>
<dbReference type="Pfam" id="PF12733">
    <property type="entry name" value="Cadherin-like"/>
    <property type="match status" value="1"/>
</dbReference>
<accession>A0A3B0WT22</accession>
<protein>
    <recommendedName>
        <fullName evidence="1">Cadherin-like beta-sandwich-like domain-containing protein</fullName>
    </recommendedName>
</protein>
<evidence type="ECO:0000259" key="1">
    <source>
        <dbReference type="Pfam" id="PF12733"/>
    </source>
</evidence>
<feature type="domain" description="Cadherin-like beta-sandwich-like" evidence="1">
    <location>
        <begin position="42"/>
        <end position="132"/>
    </location>
</feature>
<organism evidence="2">
    <name type="scientific">hydrothermal vent metagenome</name>
    <dbReference type="NCBI Taxonomy" id="652676"/>
    <lineage>
        <taxon>unclassified sequences</taxon>
        <taxon>metagenomes</taxon>
        <taxon>ecological metagenomes</taxon>
    </lineage>
</organism>
<evidence type="ECO:0000313" key="2">
    <source>
        <dbReference type="EMBL" id="VAW54262.1"/>
    </source>
</evidence>
<dbReference type="AlphaFoldDB" id="A0A3B0WT22"/>
<gene>
    <name evidence="2" type="ORF">MNBD_GAMMA06-1315</name>
</gene>
<reference evidence="2" key="1">
    <citation type="submission" date="2018-06" db="EMBL/GenBank/DDBJ databases">
        <authorList>
            <person name="Zhirakovskaya E."/>
        </authorList>
    </citation>
    <scope>NUCLEOTIDE SEQUENCE</scope>
</reference>
<dbReference type="InterPro" id="IPR025883">
    <property type="entry name" value="Cadherin-like_domain"/>
</dbReference>
<dbReference type="EMBL" id="UOFD01000073">
    <property type="protein sequence ID" value="VAW54262.1"/>
    <property type="molecule type" value="Genomic_DNA"/>
</dbReference>
<dbReference type="InterPro" id="IPR043710">
    <property type="entry name" value="DUF5650"/>
</dbReference>
<proteinExistence type="predicted"/>
<sequence>MKITAFTKTTTLLILLSLLTACGGSNGGGATPSDNLSNLGLSNLELSEGTIDPAFQSNILDYTLTVGTMIASATVTPTTTDANATVTVNGVAVTSGSASAAIALAVGESPITIVVTLAGGGSSQTYTVNVIRPLTSFELLDPTPGAGDLFGDKIILLGNGNIVVTDPSDSSVAAKNGAVHLYNPITQTLIASIYGDVADDQLGSTSITALANNNFVIASPLDNEGGIAGAGSVRLVDGTTGLQIGATLAGDDVGDLLGFAGNGSDSIFPLANNNFVIASAQDDEGGIVDAGSVRLVNGSTGAQIGATLAGDVADDQLGFVPSLFGFGRNGIITLANSNFVIVTPRDNEGGITEAGSVRLVDGSTGAQIGATLAGDAAFDQLGSSSVTALPNSNFVIASSRDNGFAGSVILVNGSTGAQITTLVGEAVDQLGLTSVTALANNNFVIASASDNEGGIAGAGSVRLVNGSTGSQIGATLAGDVAGDKLGFISGSFGRKGVIALTNNNFVVASSDDNEGGIVEAGSVRLVNGSTGAQIGATLAGDVTGDQLGFSGLTALANNNFVIASERDNEGGIAGAGSIRLVNGSTGAQIGTTLAGDITDDQLGSRSITALANNNFVIVSYLDDEGGIVDAGSIRLVDGSTGAQIGATLAGDVAGDQLGLSFSASNSFSLNSGFNSVTALVNNNFVFASQFDDEGGIVDAGSVRAVDGTTGLQIGGTIAGSVANDVSGPHVIAPATGNFYIFSLKNADNNGVMDSGLVRLIAQ</sequence>
<dbReference type="PROSITE" id="PS51257">
    <property type="entry name" value="PROKAR_LIPOPROTEIN"/>
    <property type="match status" value="1"/>
</dbReference>
<dbReference type="Pfam" id="PF18888">
    <property type="entry name" value="DUF5650"/>
    <property type="match status" value="8"/>
</dbReference>
<name>A0A3B0WT22_9ZZZZ</name>